<evidence type="ECO:0000256" key="2">
    <source>
        <dbReference type="ARBA" id="ARBA00022759"/>
    </source>
</evidence>
<keyword evidence="6 8" id="KW-0234">DNA repair</keyword>
<comment type="subunit">
    <text evidence="8">Forms a heterodimer with SLX4.</text>
</comment>
<evidence type="ECO:0000256" key="3">
    <source>
        <dbReference type="ARBA" id="ARBA00022763"/>
    </source>
</evidence>
<evidence type="ECO:0000313" key="11">
    <source>
        <dbReference type="EMBL" id="KAA8634983.1"/>
    </source>
</evidence>
<evidence type="ECO:0000259" key="10">
    <source>
        <dbReference type="PROSITE" id="PS50164"/>
    </source>
</evidence>
<keyword evidence="3 8" id="KW-0227">DNA damage</keyword>
<keyword evidence="2 8" id="KW-0255">Endonuclease</keyword>
<keyword evidence="1 8" id="KW-0540">Nuclease</keyword>
<dbReference type="InterPro" id="IPR048749">
    <property type="entry name" value="SLX1_C"/>
</dbReference>
<dbReference type="HAMAP" id="MF_03100">
    <property type="entry name" value="Endonuc_su_Slx1"/>
    <property type="match status" value="1"/>
</dbReference>
<comment type="function">
    <text evidence="8">Catalytic subunit of the SLX1-SLX4 structure-specific endonuclease that resolves DNA secondary structures generated during DNA repair and recombination. Has endonuclease activity towards branched DNA substrates, introducing single-strand cuts in duplex DNA close to junctions with ss-DNA.</text>
</comment>
<feature type="compositionally biased region" description="Basic and acidic residues" evidence="9">
    <location>
        <begin position="348"/>
        <end position="365"/>
    </location>
</feature>
<gene>
    <name evidence="11" type="ORF">SMACR_03937</name>
</gene>
<dbReference type="AlphaFoldDB" id="A0A8S8ZYD6"/>
<proteinExistence type="inferred from homology"/>
<dbReference type="GO" id="GO:0033557">
    <property type="term" value="C:Slx1-Slx4 complex"/>
    <property type="evidence" value="ECO:0007669"/>
    <property type="project" value="UniProtKB-UniRule"/>
</dbReference>
<feature type="region of interest" description="Disordered" evidence="9">
    <location>
        <begin position="345"/>
        <end position="392"/>
    </location>
</feature>
<comment type="similarity">
    <text evidence="8">Belongs to the SLX1 family.</text>
</comment>
<dbReference type="GO" id="GO:0000724">
    <property type="term" value="P:double-strand break repair via homologous recombination"/>
    <property type="evidence" value="ECO:0007669"/>
    <property type="project" value="TreeGrafter"/>
</dbReference>
<keyword evidence="4 8" id="KW-0378">Hydrolase</keyword>
<dbReference type="InterPro" id="IPR050381">
    <property type="entry name" value="SLX1_endonuclease"/>
</dbReference>
<organism evidence="11 12">
    <name type="scientific">Sordaria macrospora</name>
    <dbReference type="NCBI Taxonomy" id="5147"/>
    <lineage>
        <taxon>Eukaryota</taxon>
        <taxon>Fungi</taxon>
        <taxon>Dikarya</taxon>
        <taxon>Ascomycota</taxon>
        <taxon>Pezizomycotina</taxon>
        <taxon>Sordariomycetes</taxon>
        <taxon>Sordariomycetidae</taxon>
        <taxon>Sordariales</taxon>
        <taxon>Sordariaceae</taxon>
        <taxon>Sordaria</taxon>
    </lineage>
</organism>
<dbReference type="InterPro" id="IPR027520">
    <property type="entry name" value="Slx1"/>
</dbReference>
<dbReference type="CDD" id="cd10455">
    <property type="entry name" value="GIY-YIG_SLX1"/>
    <property type="match status" value="1"/>
</dbReference>
<accession>A0A8S8ZYD6</accession>
<dbReference type="OMA" id="HNRGCDF"/>
<evidence type="ECO:0000256" key="4">
    <source>
        <dbReference type="ARBA" id="ARBA00022801"/>
    </source>
</evidence>
<evidence type="ECO:0000256" key="9">
    <source>
        <dbReference type="SAM" id="MobiDB-lite"/>
    </source>
</evidence>
<dbReference type="GO" id="GO:0008821">
    <property type="term" value="F:crossover junction DNA endonuclease activity"/>
    <property type="evidence" value="ECO:0007669"/>
    <property type="project" value="TreeGrafter"/>
</dbReference>
<dbReference type="PANTHER" id="PTHR20208:SF10">
    <property type="entry name" value="STRUCTURE-SPECIFIC ENDONUCLEASE SUBUNIT SLX1"/>
    <property type="match status" value="1"/>
</dbReference>
<keyword evidence="7 8" id="KW-0539">Nucleus</keyword>
<evidence type="ECO:0000256" key="1">
    <source>
        <dbReference type="ARBA" id="ARBA00022722"/>
    </source>
</evidence>
<feature type="compositionally biased region" description="Acidic residues" evidence="9">
    <location>
        <begin position="376"/>
        <end position="386"/>
    </location>
</feature>
<dbReference type="Gene3D" id="3.40.1440.10">
    <property type="entry name" value="GIY-YIG endonuclease"/>
    <property type="match status" value="1"/>
</dbReference>
<protein>
    <recommendedName>
        <fullName evidence="10">GIY-YIG domain-containing protein</fullName>
    </recommendedName>
</protein>
<evidence type="ECO:0000256" key="8">
    <source>
        <dbReference type="HAMAP-Rule" id="MF_03100"/>
    </source>
</evidence>
<evidence type="ECO:0000313" key="12">
    <source>
        <dbReference type="Proteomes" id="UP000433876"/>
    </source>
</evidence>
<name>A0A8S8ZYD6_SORMA</name>
<evidence type="ECO:0000256" key="7">
    <source>
        <dbReference type="ARBA" id="ARBA00023242"/>
    </source>
</evidence>
<evidence type="ECO:0000256" key="6">
    <source>
        <dbReference type="ARBA" id="ARBA00023204"/>
    </source>
</evidence>
<dbReference type="PROSITE" id="PS50164">
    <property type="entry name" value="GIY_YIG"/>
    <property type="match status" value="1"/>
</dbReference>
<dbReference type="Proteomes" id="UP000433876">
    <property type="component" value="Unassembled WGS sequence"/>
</dbReference>
<reference evidence="11 12" key="1">
    <citation type="submission" date="2017-07" db="EMBL/GenBank/DDBJ databases">
        <title>Genome sequence of the Sordaria macrospora wild type strain R19027.</title>
        <authorList>
            <person name="Nowrousian M."/>
            <person name="Teichert I."/>
            <person name="Kueck U."/>
        </authorList>
    </citation>
    <scope>NUCLEOTIDE SEQUENCE [LARGE SCALE GENOMIC DNA]</scope>
    <source>
        <strain evidence="11 12">R19027</strain>
        <tissue evidence="11">Mycelium</tissue>
    </source>
</reference>
<dbReference type="FunFam" id="3.40.1440.10:FF:000015">
    <property type="entry name" value="Structure-specific endonuclease subunit SLX1"/>
    <property type="match status" value="1"/>
</dbReference>
<dbReference type="InterPro" id="IPR013083">
    <property type="entry name" value="Znf_RING/FYVE/PHD"/>
</dbReference>
<dbReference type="VEuPathDB" id="FungiDB:SMAC_03937"/>
<feature type="domain" description="GIY-YIG" evidence="10">
    <location>
        <begin position="25"/>
        <end position="107"/>
    </location>
</feature>
<dbReference type="Pfam" id="PF21202">
    <property type="entry name" value="SLX1_C"/>
    <property type="match status" value="1"/>
</dbReference>
<keyword evidence="5 8" id="KW-0233">DNA recombination</keyword>
<comment type="caution">
    <text evidence="11">The sequence shown here is derived from an EMBL/GenBank/DDBJ whole genome shotgun (WGS) entry which is preliminary data.</text>
</comment>
<evidence type="ECO:0000256" key="5">
    <source>
        <dbReference type="ARBA" id="ARBA00023172"/>
    </source>
</evidence>
<sequence length="392" mass="43729">MPPLSKETAKMSTNTTQLQPKPIPALYTVYILRSQPRHASLYIGSTPHPPRRLSQHNGLAKGGAYRTSKKSLRPWDMVCLVSGFPSMIAALKFEWALNNPHKSLLIPADKRSEAVKGLGRRKTGHLKRPRKSLVGVMEALRMLLGVKSFGRWGLRVHFFEEEVWRVWERKNSDGGLRAEVVTDFGGLATALQGVGEEADGDDDDNDDAQDGKKHGIYALPLDYMPIKEYVTKGQEIFEFERQGGCVVCKEAMEAGRGLYAICPNIGCEAVGHIDCWSRCLLKQEAKRAGTDKGDEILPVKGECPKCHGEVLWRDMMKELTLRIRGQAEVDKLLKKKKRARAAAKVKAKGKDKAIEKESNAKRKTEVNTTPQPMIVEDSEASEDSEFLDIAHL</sequence>
<comment type="cofactor">
    <cofactor evidence="8">
        <name>a divalent metal cation</name>
        <dbReference type="ChEBI" id="CHEBI:60240"/>
    </cofactor>
</comment>
<dbReference type="InterPro" id="IPR000305">
    <property type="entry name" value="GIY-YIG_endonuc"/>
</dbReference>
<dbReference type="Gene3D" id="3.30.40.10">
    <property type="entry name" value="Zinc/RING finger domain, C3HC4 (zinc finger)"/>
    <property type="match status" value="1"/>
</dbReference>
<dbReference type="GO" id="GO:0017108">
    <property type="term" value="F:5'-flap endonuclease activity"/>
    <property type="evidence" value="ECO:0007669"/>
    <property type="project" value="InterPro"/>
</dbReference>
<dbReference type="Pfam" id="PF01541">
    <property type="entry name" value="GIY-YIG"/>
    <property type="match status" value="1"/>
</dbReference>
<comment type="caution">
    <text evidence="8">Lacks conserved residue(s) required for the propagation of feature annotation.</text>
</comment>
<comment type="subcellular location">
    <subcellularLocation>
        <location evidence="8">Nucleus</location>
    </subcellularLocation>
</comment>
<dbReference type="EMBL" id="NMPR01000016">
    <property type="protein sequence ID" value="KAA8634983.1"/>
    <property type="molecule type" value="Genomic_DNA"/>
</dbReference>
<dbReference type="PANTHER" id="PTHR20208">
    <property type="entry name" value="STRUCTURE-SPECIFIC ENDONUCLEASE SUBUNIT SLX1"/>
    <property type="match status" value="1"/>
</dbReference>
<dbReference type="InterPro" id="IPR035901">
    <property type="entry name" value="GIY-YIG_endonuc_sf"/>
</dbReference>